<comment type="caution">
    <text evidence="1">The sequence shown here is derived from an EMBL/GenBank/DDBJ whole genome shotgun (WGS) entry which is preliminary data.</text>
</comment>
<protein>
    <submittedName>
        <fullName evidence="1">Uncharacterized protein</fullName>
    </submittedName>
</protein>
<accession>X0VEE2</accession>
<dbReference type="EMBL" id="BARS01024582">
    <property type="protein sequence ID" value="GAG09607.1"/>
    <property type="molecule type" value="Genomic_DNA"/>
</dbReference>
<proteinExistence type="predicted"/>
<reference evidence="1" key="1">
    <citation type="journal article" date="2014" name="Front. Microbiol.">
        <title>High frequency of phylogenetically diverse reductive dehalogenase-homologous genes in deep subseafloor sedimentary metagenomes.</title>
        <authorList>
            <person name="Kawai M."/>
            <person name="Futagami T."/>
            <person name="Toyoda A."/>
            <person name="Takaki Y."/>
            <person name="Nishi S."/>
            <person name="Hori S."/>
            <person name="Arai W."/>
            <person name="Tsubouchi T."/>
            <person name="Morono Y."/>
            <person name="Uchiyama I."/>
            <person name="Ito T."/>
            <person name="Fujiyama A."/>
            <person name="Inagaki F."/>
            <person name="Takami H."/>
        </authorList>
    </citation>
    <scope>NUCLEOTIDE SEQUENCE</scope>
    <source>
        <strain evidence="1">Expedition CK06-06</strain>
    </source>
</reference>
<organism evidence="1">
    <name type="scientific">marine sediment metagenome</name>
    <dbReference type="NCBI Taxonomy" id="412755"/>
    <lineage>
        <taxon>unclassified sequences</taxon>
        <taxon>metagenomes</taxon>
        <taxon>ecological metagenomes</taxon>
    </lineage>
</organism>
<gene>
    <name evidence="1" type="ORF">S01H1_39015</name>
</gene>
<sequence length="134" mass="15509">MKFNLNEIIAMQTGLNEILTKELPVKTAYWLARFVDKMTSESKAMESARVKLAEKYAIKDKDGKFVYKKGKDKKELLPQQFDFTKTNADKFQKEFAELGEVEFDVDFKPIKLDQLGDIKLKPTTLVQLNKIIVE</sequence>
<dbReference type="AlphaFoldDB" id="X0VEE2"/>
<name>X0VEE2_9ZZZZ</name>
<evidence type="ECO:0000313" key="1">
    <source>
        <dbReference type="EMBL" id="GAG09607.1"/>
    </source>
</evidence>